<evidence type="ECO:0000313" key="3">
    <source>
        <dbReference type="Proteomes" id="UP000245771"/>
    </source>
</evidence>
<dbReference type="Proteomes" id="UP000245771">
    <property type="component" value="Unassembled WGS sequence"/>
</dbReference>
<sequence length="162" mass="17800">MQITSFSAIASVATVLAMMTGQAKAAPTERPCSQADQYGNFNVTAPSTVATGDKLKVTYELNCSSLIVPRTLTFNIGKEYNNLETVTPFVQVVGPKSLPYGKEGVLAEYTTTLPNFDLTGFYQGNELVFLGTIVYTERSQDGNETDYIYTMEQPFTYDRPSN</sequence>
<feature type="signal peptide" evidence="1">
    <location>
        <begin position="1"/>
        <end position="25"/>
    </location>
</feature>
<keyword evidence="1" id="KW-0732">Signal</keyword>
<dbReference type="InParanoid" id="A0A316V6H6"/>
<accession>A0A316V6H6</accession>
<protein>
    <submittedName>
        <fullName evidence="2">Uncharacterized protein</fullName>
    </submittedName>
</protein>
<keyword evidence="3" id="KW-1185">Reference proteome</keyword>
<evidence type="ECO:0000313" key="2">
    <source>
        <dbReference type="EMBL" id="PWN33199.1"/>
    </source>
</evidence>
<reference evidence="2 3" key="1">
    <citation type="journal article" date="2018" name="Mol. Biol. Evol.">
        <title>Broad Genomic Sampling Reveals a Smut Pathogenic Ancestry of the Fungal Clade Ustilaginomycotina.</title>
        <authorList>
            <person name="Kijpornyongpan T."/>
            <person name="Mondo S.J."/>
            <person name="Barry K."/>
            <person name="Sandor L."/>
            <person name="Lee J."/>
            <person name="Lipzen A."/>
            <person name="Pangilinan J."/>
            <person name="LaButti K."/>
            <person name="Hainaut M."/>
            <person name="Henrissat B."/>
            <person name="Grigoriev I.V."/>
            <person name="Spatafora J.W."/>
            <person name="Aime M.C."/>
        </authorList>
    </citation>
    <scope>NUCLEOTIDE SEQUENCE [LARGE SCALE GENOMIC DNA]</scope>
    <source>
        <strain evidence="2 3">MCA 3882</strain>
    </source>
</reference>
<proteinExistence type="predicted"/>
<dbReference type="EMBL" id="KZ819604">
    <property type="protein sequence ID" value="PWN33199.1"/>
    <property type="molecule type" value="Genomic_DNA"/>
</dbReference>
<name>A0A316V6H6_9BASI</name>
<organism evidence="2 3">
    <name type="scientific">Meira miltonrushii</name>
    <dbReference type="NCBI Taxonomy" id="1280837"/>
    <lineage>
        <taxon>Eukaryota</taxon>
        <taxon>Fungi</taxon>
        <taxon>Dikarya</taxon>
        <taxon>Basidiomycota</taxon>
        <taxon>Ustilaginomycotina</taxon>
        <taxon>Exobasidiomycetes</taxon>
        <taxon>Exobasidiales</taxon>
        <taxon>Brachybasidiaceae</taxon>
        <taxon>Meira</taxon>
    </lineage>
</organism>
<dbReference type="RefSeq" id="XP_025353501.1">
    <property type="nucleotide sequence ID" value="XM_025502538.1"/>
</dbReference>
<dbReference type="GeneID" id="37024319"/>
<evidence type="ECO:0000256" key="1">
    <source>
        <dbReference type="SAM" id="SignalP"/>
    </source>
</evidence>
<feature type="chain" id="PRO_5016351165" evidence="1">
    <location>
        <begin position="26"/>
        <end position="162"/>
    </location>
</feature>
<gene>
    <name evidence="2" type="ORF">FA14DRAFT_59301</name>
</gene>
<dbReference type="AlphaFoldDB" id="A0A316V6H6"/>